<feature type="transmembrane region" description="Helical" evidence="6">
    <location>
        <begin position="86"/>
        <end position="119"/>
    </location>
</feature>
<reference evidence="8 9" key="1">
    <citation type="submission" date="2020-08" db="EMBL/GenBank/DDBJ databases">
        <title>Sequencing the genomes of 1000 actinobacteria strains.</title>
        <authorList>
            <person name="Klenk H.-P."/>
        </authorList>
    </citation>
    <scope>NUCLEOTIDE SEQUENCE [LARGE SCALE GENOMIC DNA]</scope>
    <source>
        <strain evidence="8 9">DSM 44551</strain>
    </source>
</reference>
<feature type="transmembrane region" description="Helical" evidence="6">
    <location>
        <begin position="225"/>
        <end position="248"/>
    </location>
</feature>
<feature type="transmembrane region" description="Helical" evidence="6">
    <location>
        <begin position="168"/>
        <end position="190"/>
    </location>
</feature>
<evidence type="ECO:0000256" key="5">
    <source>
        <dbReference type="ARBA" id="ARBA00023136"/>
    </source>
</evidence>
<evidence type="ECO:0000259" key="7">
    <source>
        <dbReference type="PROSITE" id="PS50850"/>
    </source>
</evidence>
<dbReference type="PROSITE" id="PS50850">
    <property type="entry name" value="MFS"/>
    <property type="match status" value="1"/>
</dbReference>
<dbReference type="PANTHER" id="PTHR23513:SF6">
    <property type="entry name" value="MAJOR FACILITATOR SUPERFAMILY ASSOCIATED DOMAIN-CONTAINING PROTEIN"/>
    <property type="match status" value="1"/>
</dbReference>
<dbReference type="SUPFAM" id="SSF103473">
    <property type="entry name" value="MFS general substrate transporter"/>
    <property type="match status" value="1"/>
</dbReference>
<organism evidence="8 9">
    <name type="scientific">Nocardiopsis composta</name>
    <dbReference type="NCBI Taxonomy" id="157465"/>
    <lineage>
        <taxon>Bacteria</taxon>
        <taxon>Bacillati</taxon>
        <taxon>Actinomycetota</taxon>
        <taxon>Actinomycetes</taxon>
        <taxon>Streptosporangiales</taxon>
        <taxon>Nocardiopsidaceae</taxon>
        <taxon>Nocardiopsis</taxon>
    </lineage>
</organism>
<feature type="transmembrane region" description="Helical" evidence="6">
    <location>
        <begin position="254"/>
        <end position="277"/>
    </location>
</feature>
<dbReference type="Proteomes" id="UP000572635">
    <property type="component" value="Unassembled WGS sequence"/>
</dbReference>
<evidence type="ECO:0000256" key="1">
    <source>
        <dbReference type="ARBA" id="ARBA00004651"/>
    </source>
</evidence>
<keyword evidence="4 6" id="KW-1133">Transmembrane helix</keyword>
<dbReference type="GO" id="GO:0005886">
    <property type="term" value="C:plasma membrane"/>
    <property type="evidence" value="ECO:0007669"/>
    <property type="project" value="UniProtKB-SubCell"/>
</dbReference>
<keyword evidence="3 6" id="KW-0812">Transmembrane</keyword>
<dbReference type="InterPro" id="IPR011701">
    <property type="entry name" value="MFS"/>
</dbReference>
<accession>A0A7W8QH75</accession>
<dbReference type="InterPro" id="IPR036259">
    <property type="entry name" value="MFS_trans_sf"/>
</dbReference>
<feature type="transmembrane region" description="Helical" evidence="6">
    <location>
        <begin position="381"/>
        <end position="398"/>
    </location>
</feature>
<feature type="domain" description="Major facilitator superfamily (MFS) profile" evidence="7">
    <location>
        <begin position="222"/>
        <end position="418"/>
    </location>
</feature>
<keyword evidence="2" id="KW-1003">Cell membrane</keyword>
<feature type="transmembrane region" description="Helical" evidence="6">
    <location>
        <begin position="22"/>
        <end position="43"/>
    </location>
</feature>
<evidence type="ECO:0000313" key="8">
    <source>
        <dbReference type="EMBL" id="MBB5430387.1"/>
    </source>
</evidence>
<feature type="transmembrane region" description="Helical" evidence="6">
    <location>
        <begin position="55"/>
        <end position="74"/>
    </location>
</feature>
<gene>
    <name evidence="8" type="ORF">HDA36_000471</name>
</gene>
<feature type="transmembrane region" description="Helical" evidence="6">
    <location>
        <begin position="313"/>
        <end position="332"/>
    </location>
</feature>
<dbReference type="Pfam" id="PF07690">
    <property type="entry name" value="MFS_1"/>
    <property type="match status" value="1"/>
</dbReference>
<dbReference type="InterPro" id="IPR020846">
    <property type="entry name" value="MFS_dom"/>
</dbReference>
<dbReference type="EMBL" id="JACHDB010000001">
    <property type="protein sequence ID" value="MBB5430387.1"/>
    <property type="molecule type" value="Genomic_DNA"/>
</dbReference>
<sequence length="418" mass="42206">MPDRSGAPGPARDFRLFLGSHLFNETGAAAVQVVLPLTAVLVLDASAWEVGLLQAANHAAYLVLGLPAGAWVGRMRPRRVMIGADLVRFAALAALPAAWACGLLSLPLLCLAALLLGAAQLFGDIADHTYLPQLRSGAGLVAGNSGLQAVRSGAELGGPGLGGLCVQWLGGLAALAANAAAPAVSAVLLCRIATPDARPEPPEGGLAAQVGQGVAFLLRHRVLRVLALSAGLNNLVFSAFFALEVVFLTRVVGVSAGAVGVLTASGAAGALLGAWAAPRLGRALGAARTAVLAVPAAAPFMLLFPLTGAGWRVALFAVANVAVGAGVTVFNVMQVSYRQQVCPAGLLSRVSALFRFAVWGVAPLGALAGGALAEVLGVRPALWVLAAALAAVAPLPALSPLRRMRDFDDGEDGRGRGS</sequence>
<feature type="transmembrane region" description="Helical" evidence="6">
    <location>
        <begin position="289"/>
        <end position="307"/>
    </location>
</feature>
<keyword evidence="5 6" id="KW-0472">Membrane</keyword>
<keyword evidence="9" id="KW-1185">Reference proteome</keyword>
<proteinExistence type="predicted"/>
<name>A0A7W8QH75_9ACTN</name>
<dbReference type="GO" id="GO:0022857">
    <property type="term" value="F:transmembrane transporter activity"/>
    <property type="evidence" value="ECO:0007669"/>
    <property type="project" value="InterPro"/>
</dbReference>
<dbReference type="Gene3D" id="1.20.1250.20">
    <property type="entry name" value="MFS general substrate transporter like domains"/>
    <property type="match status" value="1"/>
</dbReference>
<dbReference type="RefSeq" id="WP_184388235.1">
    <property type="nucleotide sequence ID" value="NZ_BAAAJD010000056.1"/>
</dbReference>
<comment type="subcellular location">
    <subcellularLocation>
        <location evidence="1">Cell membrane</location>
        <topology evidence="1">Multi-pass membrane protein</topology>
    </subcellularLocation>
</comment>
<feature type="transmembrane region" description="Helical" evidence="6">
    <location>
        <begin position="353"/>
        <end position="375"/>
    </location>
</feature>
<protein>
    <submittedName>
        <fullName evidence="8">MFS family permease</fullName>
    </submittedName>
</protein>
<evidence type="ECO:0000313" key="9">
    <source>
        <dbReference type="Proteomes" id="UP000572635"/>
    </source>
</evidence>
<dbReference type="PANTHER" id="PTHR23513">
    <property type="entry name" value="INTEGRAL MEMBRANE EFFLUX PROTEIN-RELATED"/>
    <property type="match status" value="1"/>
</dbReference>
<evidence type="ECO:0000256" key="4">
    <source>
        <dbReference type="ARBA" id="ARBA00022989"/>
    </source>
</evidence>
<comment type="caution">
    <text evidence="8">The sequence shown here is derived from an EMBL/GenBank/DDBJ whole genome shotgun (WGS) entry which is preliminary data.</text>
</comment>
<evidence type="ECO:0000256" key="2">
    <source>
        <dbReference type="ARBA" id="ARBA00022475"/>
    </source>
</evidence>
<evidence type="ECO:0000256" key="3">
    <source>
        <dbReference type="ARBA" id="ARBA00022692"/>
    </source>
</evidence>
<dbReference type="AlphaFoldDB" id="A0A7W8QH75"/>
<evidence type="ECO:0000256" key="6">
    <source>
        <dbReference type="SAM" id="Phobius"/>
    </source>
</evidence>